<dbReference type="Proteomes" id="UP001162483">
    <property type="component" value="Unassembled WGS sequence"/>
</dbReference>
<evidence type="ECO:0000256" key="6">
    <source>
        <dbReference type="SAM" id="MobiDB-lite"/>
    </source>
</evidence>
<proteinExistence type="predicted"/>
<keyword evidence="3 5" id="KW-0106">Calcium</keyword>
<name>A0ABN9A8N3_9NEOB</name>
<evidence type="ECO:0000313" key="9">
    <source>
        <dbReference type="Proteomes" id="UP001162483"/>
    </source>
</evidence>
<comment type="caution">
    <text evidence="8">The sequence shown here is derived from an EMBL/GenBank/DDBJ whole genome shotgun (WGS) entry which is preliminary data.</text>
</comment>
<reference evidence="8" key="1">
    <citation type="submission" date="2023-05" db="EMBL/GenBank/DDBJ databases">
        <authorList>
            <person name="Stuckert A."/>
        </authorList>
    </citation>
    <scope>NUCLEOTIDE SEQUENCE</scope>
</reference>
<gene>
    <name evidence="8" type="ORF">SPARVUS_LOCUS204545</name>
</gene>
<protein>
    <recommendedName>
        <fullName evidence="7">Cadherin domain-containing protein</fullName>
    </recommendedName>
</protein>
<evidence type="ECO:0000256" key="5">
    <source>
        <dbReference type="PROSITE-ProRule" id="PRU00043"/>
    </source>
</evidence>
<evidence type="ECO:0000256" key="3">
    <source>
        <dbReference type="ARBA" id="ARBA00022837"/>
    </source>
</evidence>
<dbReference type="PRINTS" id="PR00205">
    <property type="entry name" value="CADHERIN"/>
</dbReference>
<dbReference type="InterPro" id="IPR015919">
    <property type="entry name" value="Cadherin-like_sf"/>
</dbReference>
<sequence>MEADTGNLMVTQPLDRERKEKYQLEVRAMSENGTPVEVPKTFVIKVIDVNDNQPFFTQIVSDGFVTEGSPKGTSVMAVAAKDLDDTLEGNNGVIRYSIVQQTPKEPSNAFVIAADNGIISANVEGLSQKHNPKFTLVVRAADKEGHGHAITRTVVITVGKADTPEMSGGSPKSADHTCPEYCAGDPG</sequence>
<keyword evidence="4" id="KW-0472">Membrane</keyword>
<comment type="subcellular location">
    <subcellularLocation>
        <location evidence="1">Membrane</location>
    </subcellularLocation>
</comment>
<evidence type="ECO:0000259" key="7">
    <source>
        <dbReference type="PROSITE" id="PS50268"/>
    </source>
</evidence>
<dbReference type="InterPro" id="IPR020894">
    <property type="entry name" value="Cadherin_CS"/>
</dbReference>
<dbReference type="Pfam" id="PF00028">
    <property type="entry name" value="Cadherin"/>
    <property type="match status" value="2"/>
</dbReference>
<dbReference type="CDD" id="cd11304">
    <property type="entry name" value="Cadherin_repeat"/>
    <property type="match status" value="2"/>
</dbReference>
<dbReference type="InterPro" id="IPR039808">
    <property type="entry name" value="Cadherin"/>
</dbReference>
<feature type="domain" description="Cadherin" evidence="7">
    <location>
        <begin position="1"/>
        <end position="56"/>
    </location>
</feature>
<evidence type="ECO:0000256" key="2">
    <source>
        <dbReference type="ARBA" id="ARBA00022737"/>
    </source>
</evidence>
<evidence type="ECO:0000256" key="4">
    <source>
        <dbReference type="ARBA" id="ARBA00023136"/>
    </source>
</evidence>
<feature type="region of interest" description="Disordered" evidence="6">
    <location>
        <begin position="162"/>
        <end position="187"/>
    </location>
</feature>
<feature type="domain" description="Cadherin" evidence="7">
    <location>
        <begin position="57"/>
        <end position="173"/>
    </location>
</feature>
<dbReference type="PROSITE" id="PS00232">
    <property type="entry name" value="CADHERIN_1"/>
    <property type="match status" value="1"/>
</dbReference>
<dbReference type="SMART" id="SM00112">
    <property type="entry name" value="CA"/>
    <property type="match status" value="2"/>
</dbReference>
<keyword evidence="9" id="KW-1185">Reference proteome</keyword>
<evidence type="ECO:0000313" key="8">
    <source>
        <dbReference type="EMBL" id="CAI9532359.1"/>
    </source>
</evidence>
<dbReference type="EMBL" id="CATNWA010000054">
    <property type="protein sequence ID" value="CAI9532359.1"/>
    <property type="molecule type" value="Genomic_DNA"/>
</dbReference>
<dbReference type="Gene3D" id="2.60.40.60">
    <property type="entry name" value="Cadherins"/>
    <property type="match status" value="2"/>
</dbReference>
<dbReference type="PANTHER" id="PTHR24027:SF319">
    <property type="entry name" value="CADHERIN-1"/>
    <property type="match status" value="1"/>
</dbReference>
<dbReference type="InterPro" id="IPR002126">
    <property type="entry name" value="Cadherin-like_dom"/>
</dbReference>
<accession>A0ABN9A8N3</accession>
<keyword evidence="2" id="KW-0677">Repeat</keyword>
<dbReference type="PANTHER" id="PTHR24027">
    <property type="entry name" value="CADHERIN-23"/>
    <property type="match status" value="1"/>
</dbReference>
<evidence type="ECO:0000256" key="1">
    <source>
        <dbReference type="ARBA" id="ARBA00004370"/>
    </source>
</evidence>
<organism evidence="8 9">
    <name type="scientific">Staurois parvus</name>
    <dbReference type="NCBI Taxonomy" id="386267"/>
    <lineage>
        <taxon>Eukaryota</taxon>
        <taxon>Metazoa</taxon>
        <taxon>Chordata</taxon>
        <taxon>Craniata</taxon>
        <taxon>Vertebrata</taxon>
        <taxon>Euteleostomi</taxon>
        <taxon>Amphibia</taxon>
        <taxon>Batrachia</taxon>
        <taxon>Anura</taxon>
        <taxon>Neobatrachia</taxon>
        <taxon>Ranoidea</taxon>
        <taxon>Ranidae</taxon>
        <taxon>Staurois</taxon>
    </lineage>
</organism>
<dbReference type="PROSITE" id="PS50268">
    <property type="entry name" value="CADHERIN_2"/>
    <property type="match status" value="2"/>
</dbReference>
<dbReference type="SUPFAM" id="SSF49313">
    <property type="entry name" value="Cadherin-like"/>
    <property type="match status" value="2"/>
</dbReference>